<feature type="region of interest" description="Disordered" evidence="1">
    <location>
        <begin position="590"/>
        <end position="619"/>
    </location>
</feature>
<dbReference type="AlphaFoldDB" id="A0A4S1CE11"/>
<feature type="signal peptide" evidence="2">
    <location>
        <begin position="1"/>
        <end position="27"/>
    </location>
</feature>
<evidence type="ECO:0000256" key="1">
    <source>
        <dbReference type="SAM" id="MobiDB-lite"/>
    </source>
</evidence>
<gene>
    <name evidence="3" type="ORF">E4633_13025</name>
</gene>
<dbReference type="EMBL" id="SRSC01000003">
    <property type="protein sequence ID" value="TGU71260.1"/>
    <property type="molecule type" value="Genomic_DNA"/>
</dbReference>
<proteinExistence type="predicted"/>
<dbReference type="RefSeq" id="WP_135870696.1">
    <property type="nucleotide sequence ID" value="NZ_SRSC01000003.1"/>
</dbReference>
<protein>
    <submittedName>
        <fullName evidence="3">Uncharacterized protein</fullName>
    </submittedName>
</protein>
<accession>A0A4S1CE11</accession>
<organism evidence="3 4">
    <name type="scientific">Geomonas terrae</name>
    <dbReference type="NCBI Taxonomy" id="2562681"/>
    <lineage>
        <taxon>Bacteria</taxon>
        <taxon>Pseudomonadati</taxon>
        <taxon>Thermodesulfobacteriota</taxon>
        <taxon>Desulfuromonadia</taxon>
        <taxon>Geobacterales</taxon>
        <taxon>Geobacteraceae</taxon>
        <taxon>Geomonas</taxon>
    </lineage>
</organism>
<sequence length="762" mass="82709">MFLRVFLTCVTLVAFLLVSDLNTQAVAAHPANVSVDISSLVSFLGTLSTDEKDEQVRDWAAYGLKNELGVSTGEEIPIRHPSLNETAPGEVSKGRVFAVSDKEWAVLIPREKRGDKPLIGSLIDKRYAKSNVLPEKISVFTYALPDGASSLDISFEKSLDTAAVFTAEYGYSTASVSNLPELRKFLKNADDVVMVQWGPGALLIGARSYGHDARRAVTVEEIAALYQAYIAPGSPAKIGFSLDLDMDYGAFASDLEEFVRTSPLMRNPGFVGASASDLGTVAQRVRMTRSDAPLVALLRALSASGSDADMRVFSAIYSIQQYHTYQKARYDGNLQGTQAGMMLFYTDLLAKMWAMDYAGSSPKLAIKGFRPMTEILIPKLYWQGYGRAANTRLWFGLKQDAFEVYGNKTLFQPTATRVYAASSNMLTPGKEETAPNYQSKEFLGWWDRHYDAFADYEPAYHRLNQIQKWSCIILMLKVSGLHQLDFLLDLPVRRDIDFEQWSRDVERLQGAVSLPFLDKEKLGRRTECLSLLQSKPHPFLGGYGMISGGITLATQADILAKMKVNGAGPSAASPVVNGLPFPVGGALQKGTMTTGGTPAPAAESVPQTGKPAAEPLPAQPAKPAVVGASAVPLQDKENGAGKGKKQALRLAWEKSPELEAVGLVTALANAQQPSASSGKGEAVFKAIPTIQSVVRVKEWDTYLVKLATVKEMWIYLSINPAQVDDYPAKAAGSFKEADIFCAKLISAAEADRLAQGKVVLGK</sequence>
<dbReference type="Proteomes" id="UP000306416">
    <property type="component" value="Unassembled WGS sequence"/>
</dbReference>
<comment type="caution">
    <text evidence="3">The sequence shown here is derived from an EMBL/GenBank/DDBJ whole genome shotgun (WGS) entry which is preliminary data.</text>
</comment>
<keyword evidence="2" id="KW-0732">Signal</keyword>
<evidence type="ECO:0000256" key="2">
    <source>
        <dbReference type="SAM" id="SignalP"/>
    </source>
</evidence>
<name>A0A4S1CE11_9BACT</name>
<evidence type="ECO:0000313" key="4">
    <source>
        <dbReference type="Proteomes" id="UP000306416"/>
    </source>
</evidence>
<feature type="compositionally biased region" description="Low complexity" evidence="1">
    <location>
        <begin position="590"/>
        <end position="602"/>
    </location>
</feature>
<feature type="chain" id="PRO_5020685850" evidence="2">
    <location>
        <begin position="28"/>
        <end position="762"/>
    </location>
</feature>
<keyword evidence="4" id="KW-1185">Reference proteome</keyword>
<evidence type="ECO:0000313" key="3">
    <source>
        <dbReference type="EMBL" id="TGU71260.1"/>
    </source>
</evidence>
<reference evidence="3 4" key="1">
    <citation type="submission" date="2019-04" db="EMBL/GenBank/DDBJ databases">
        <title>Geobacter oryzae sp. nov., ferric-reducing bacteria isolated from paddy soil.</title>
        <authorList>
            <person name="Xu Z."/>
            <person name="Masuda Y."/>
            <person name="Itoh H."/>
            <person name="Senoo K."/>
        </authorList>
    </citation>
    <scope>NUCLEOTIDE SEQUENCE [LARGE SCALE GENOMIC DNA]</scope>
    <source>
        <strain evidence="3 4">Red111</strain>
    </source>
</reference>